<reference evidence="2" key="1">
    <citation type="submission" date="2020-01" db="EMBL/GenBank/DDBJ databases">
        <authorList>
            <person name="Richard D."/>
        </authorList>
    </citation>
    <scope>NUCLEOTIDE SEQUENCE</scope>
    <source>
        <strain evidence="2">JP541</strain>
    </source>
</reference>
<dbReference type="Proteomes" id="UP000653002">
    <property type="component" value="Unassembled WGS sequence"/>
</dbReference>
<protein>
    <recommendedName>
        <fullName evidence="1">HNH nuclease domain-containing protein</fullName>
    </recommendedName>
</protein>
<dbReference type="InterPro" id="IPR044925">
    <property type="entry name" value="His-Me_finger_sf"/>
</dbReference>
<organism evidence="2 3">
    <name type="scientific">Xanthomonas citri pv. citri</name>
    <dbReference type="NCBI Taxonomy" id="611301"/>
    <lineage>
        <taxon>Bacteria</taxon>
        <taxon>Pseudomonadati</taxon>
        <taxon>Pseudomonadota</taxon>
        <taxon>Gammaproteobacteria</taxon>
        <taxon>Lysobacterales</taxon>
        <taxon>Lysobacteraceae</taxon>
        <taxon>Xanthomonas</taxon>
    </lineage>
</organism>
<dbReference type="AlphaFoldDB" id="A0A8I0LA58"/>
<comment type="caution">
    <text evidence="2">The sequence shown here is derived from an EMBL/GenBank/DDBJ whole genome shotgun (WGS) entry which is preliminary data.</text>
</comment>
<evidence type="ECO:0000313" key="2">
    <source>
        <dbReference type="EMBL" id="MBD4338952.1"/>
    </source>
</evidence>
<accession>A0A8I0LA58</accession>
<dbReference type="InterPro" id="IPR003615">
    <property type="entry name" value="HNH_nuc"/>
</dbReference>
<sequence>TPTYSTKRVKIRNKSYSVSRLVALAWVPNPDNKPYVCHKDNNPLNNHYKNLYWGTHQENMAQMIVDGRKQKGEECPRWVNKEIPELFDYYCDGVSTMELAEMFNTNKSMINKIIRYKFKELWQGRK</sequence>
<evidence type="ECO:0000259" key="1">
    <source>
        <dbReference type="Pfam" id="PF13392"/>
    </source>
</evidence>
<evidence type="ECO:0000313" key="3">
    <source>
        <dbReference type="Proteomes" id="UP000653002"/>
    </source>
</evidence>
<dbReference type="Gene3D" id="3.90.75.20">
    <property type="match status" value="1"/>
</dbReference>
<name>A0A8I0LA58_XANCI</name>
<dbReference type="EMBL" id="JAABFR010001864">
    <property type="protein sequence ID" value="MBD4338952.1"/>
    <property type="molecule type" value="Genomic_DNA"/>
</dbReference>
<gene>
    <name evidence="2" type="ORF">GUH15_23440</name>
</gene>
<feature type="non-terminal residue" evidence="2">
    <location>
        <position position="1"/>
    </location>
</feature>
<proteinExistence type="predicted"/>
<feature type="domain" description="HNH nuclease" evidence="1">
    <location>
        <begin position="32"/>
        <end position="60"/>
    </location>
</feature>
<dbReference type="Pfam" id="PF13392">
    <property type="entry name" value="HNH_3"/>
    <property type="match status" value="1"/>
</dbReference>
<dbReference type="SUPFAM" id="SSF54060">
    <property type="entry name" value="His-Me finger endonucleases"/>
    <property type="match status" value="1"/>
</dbReference>